<sequence>MDAHVAIDTSGRPRRRRGGRLADVRRGVRGSRHGLGQGGRSGVGGLRRACDVCVATLGLVVSAPLLGVAAIAIRRSSPGPVLFRQQRVGAGGQPFTILKLRTMTDGGDGPDLTARADPRVTRVGSVLRRTSVDELPQLVNVLRGEMTLVGPRPETVGLAERYPTDCRWILQYTPGLTGPAQIRLRDSRVLRPAASDPERWYLEEVVPRRVALDATFLRAPTLRHTLNVLVQTAVYLLRPA</sequence>
<keyword evidence="4" id="KW-0808">Transferase</keyword>
<gene>
    <name evidence="4" type="ORF">N865_07650</name>
</gene>
<dbReference type="PANTHER" id="PTHR30576">
    <property type="entry name" value="COLANIC BIOSYNTHESIS UDP-GLUCOSE LIPID CARRIER TRANSFERASE"/>
    <property type="match status" value="1"/>
</dbReference>
<name>W9GA61_9MICO</name>
<reference evidence="4 5" key="1">
    <citation type="submission" date="2013-08" db="EMBL/GenBank/DDBJ databases">
        <title>Intrasporangium oryzae NRRL B-24470.</title>
        <authorList>
            <person name="Liu H."/>
            <person name="Wang G."/>
        </authorList>
    </citation>
    <scope>NUCLEOTIDE SEQUENCE [LARGE SCALE GENOMIC DNA]</scope>
    <source>
        <strain evidence="4 5">NRRL B-24470</strain>
    </source>
</reference>
<comment type="similarity">
    <text evidence="1">Belongs to the bacterial sugar transferase family.</text>
</comment>
<evidence type="ECO:0000313" key="4">
    <source>
        <dbReference type="EMBL" id="EWT01723.1"/>
    </source>
</evidence>
<dbReference type="Proteomes" id="UP000019489">
    <property type="component" value="Unassembled WGS sequence"/>
</dbReference>
<comment type="caution">
    <text evidence="4">The sequence shown here is derived from an EMBL/GenBank/DDBJ whole genome shotgun (WGS) entry which is preliminary data.</text>
</comment>
<dbReference type="AlphaFoldDB" id="W9GA61"/>
<dbReference type="Pfam" id="PF02397">
    <property type="entry name" value="Bac_transf"/>
    <property type="match status" value="1"/>
</dbReference>
<dbReference type="PANTHER" id="PTHR30576:SF0">
    <property type="entry name" value="UNDECAPRENYL-PHOSPHATE N-ACETYLGALACTOSAMINYL 1-PHOSPHATE TRANSFERASE-RELATED"/>
    <property type="match status" value="1"/>
</dbReference>
<dbReference type="EMBL" id="AWSA01000018">
    <property type="protein sequence ID" value="EWT01723.1"/>
    <property type="molecule type" value="Genomic_DNA"/>
</dbReference>
<protein>
    <submittedName>
        <fullName evidence="4">Sugar transferase</fullName>
    </submittedName>
</protein>
<organism evidence="4 5">
    <name type="scientific">Intrasporangium oryzae NRRL B-24470</name>
    <dbReference type="NCBI Taxonomy" id="1386089"/>
    <lineage>
        <taxon>Bacteria</taxon>
        <taxon>Bacillati</taxon>
        <taxon>Actinomycetota</taxon>
        <taxon>Actinomycetes</taxon>
        <taxon>Micrococcales</taxon>
        <taxon>Intrasporangiaceae</taxon>
        <taxon>Intrasporangium</taxon>
    </lineage>
</organism>
<proteinExistence type="inferred from homology"/>
<evidence type="ECO:0000256" key="1">
    <source>
        <dbReference type="ARBA" id="ARBA00006464"/>
    </source>
</evidence>
<dbReference type="STRING" id="1386089.N865_07650"/>
<evidence type="ECO:0000313" key="5">
    <source>
        <dbReference type="Proteomes" id="UP000019489"/>
    </source>
</evidence>
<dbReference type="PATRIC" id="fig|1386089.3.peg.2025"/>
<dbReference type="InterPro" id="IPR003362">
    <property type="entry name" value="Bact_transf"/>
</dbReference>
<dbReference type="eggNOG" id="COG2148">
    <property type="taxonomic scope" value="Bacteria"/>
</dbReference>
<dbReference type="GO" id="GO:0016780">
    <property type="term" value="F:phosphotransferase activity, for other substituted phosphate groups"/>
    <property type="evidence" value="ECO:0007669"/>
    <property type="project" value="TreeGrafter"/>
</dbReference>
<dbReference type="OrthoDB" id="9808602at2"/>
<keyword evidence="5" id="KW-1185">Reference proteome</keyword>
<feature type="domain" description="Bacterial sugar transferase" evidence="3">
    <location>
        <begin position="47"/>
        <end position="237"/>
    </location>
</feature>
<accession>W9GA61</accession>
<evidence type="ECO:0000256" key="2">
    <source>
        <dbReference type="SAM" id="MobiDB-lite"/>
    </source>
</evidence>
<evidence type="ECO:0000259" key="3">
    <source>
        <dbReference type="Pfam" id="PF02397"/>
    </source>
</evidence>
<feature type="region of interest" description="Disordered" evidence="2">
    <location>
        <begin position="1"/>
        <end position="41"/>
    </location>
</feature>